<dbReference type="OrthoDB" id="10261083at2759"/>
<dbReference type="InterPro" id="IPR040441">
    <property type="entry name" value="CFA20/CFAP20DC"/>
</dbReference>
<feature type="region of interest" description="Disordered" evidence="1">
    <location>
        <begin position="274"/>
        <end position="339"/>
    </location>
</feature>
<dbReference type="InterPro" id="IPR007714">
    <property type="entry name" value="CFA20_dom"/>
</dbReference>
<protein>
    <recommendedName>
        <fullName evidence="2">CFA20 domain-containing protein</fullName>
    </recommendedName>
</protein>
<dbReference type="PANTHER" id="PTHR12458">
    <property type="entry name" value="ORF PROTEIN"/>
    <property type="match status" value="1"/>
</dbReference>
<name>A0A225X4B6_9STRA</name>
<organism evidence="3 4">
    <name type="scientific">Phytophthora megakarya</name>
    <dbReference type="NCBI Taxonomy" id="4795"/>
    <lineage>
        <taxon>Eukaryota</taxon>
        <taxon>Sar</taxon>
        <taxon>Stramenopiles</taxon>
        <taxon>Oomycota</taxon>
        <taxon>Peronosporomycetes</taxon>
        <taxon>Peronosporales</taxon>
        <taxon>Peronosporaceae</taxon>
        <taxon>Phytophthora</taxon>
    </lineage>
</organism>
<evidence type="ECO:0000256" key="1">
    <source>
        <dbReference type="SAM" id="MobiDB-lite"/>
    </source>
</evidence>
<evidence type="ECO:0000313" key="3">
    <source>
        <dbReference type="EMBL" id="OWZ24796.1"/>
    </source>
</evidence>
<proteinExistence type="predicted"/>
<feature type="compositionally biased region" description="Polar residues" evidence="1">
    <location>
        <begin position="274"/>
        <end position="284"/>
    </location>
</feature>
<dbReference type="AlphaFoldDB" id="A0A225X4B6"/>
<feature type="compositionally biased region" description="Polar residues" evidence="1">
    <location>
        <begin position="295"/>
        <end position="307"/>
    </location>
</feature>
<sequence length="721" mass="80403">MAYFHGGDFVELLSAQGKAPAASWKLQGKISKTFDKGIKGNAFTLDGHSGTKMQLPKTTSSSLGLAQRFVILQLLVPFTRSFSVEICYSDFHKIRRRFMVASAFRDITRTALHVQLPLNAVEIPRDQWMNLVFDLHTLSEMHFPGTGYRSMESVCVSGSCRLKRIFTMKDAPTPSQGANVVRHADIRDIPRQFVFSATQRGISDASPIPTLYFPTMPGSGIAGIGGVHGVTVVSTNAVVNGNQKSSRRGGTALATKLLATGTRPVRQTTVLLHHNTLSQPQSVTPDMDADKPSGQRLQTPARVNTTSSKRRQLKSSQGKVVVQRDAELSSPRLHVSTSPHKYTFESTPKIYTLRSKSPIRLNKSQEVKQEEIMDAVPPAPTMSPRSLDRALTPPNSLHSSVMVSPNEKPELRSQTLRQSIMGEIQQKIASLEADDERADQRDRELFLRHTSLHSGEWHLQKLRDDDFDDDGALLSDDESDLELSSSWRREMPEQYPKKYYPDDTMANTSVVSRFDAGKEFPFSFSSVEPRTTAQKSTSRLLDFDSLLQDVEPLTAPQTTSRTETEPHLYEQLEKRIDSALTDTEIDADDMDLTKLLAAKRSTKQLAHTQNIDREANVNTEKKLSNPSEATPIIENDSNELKEDSHDLALQCYEDIADIRGERDNWVVVKKNTADPVCDTKHIELSTDACEAIQENVDRQSTRDEDSDIDFSGDVTGLSMDL</sequence>
<keyword evidence="4" id="KW-1185">Reference proteome</keyword>
<gene>
    <name evidence="3" type="ORF">PHMEG_00065</name>
</gene>
<accession>A0A225X4B6</accession>
<reference evidence="4" key="1">
    <citation type="submission" date="2017-03" db="EMBL/GenBank/DDBJ databases">
        <title>Phytopthora megakarya and P. palmivora, two closely related causual agents of cacao black pod achieved similar genome size and gene model numbers by different mechanisms.</title>
        <authorList>
            <person name="Ali S."/>
            <person name="Shao J."/>
            <person name="Larry D.J."/>
            <person name="Kronmiller B."/>
            <person name="Shen D."/>
            <person name="Strem M.D."/>
            <person name="Melnick R.L."/>
            <person name="Guiltinan M.J."/>
            <person name="Tyler B.M."/>
            <person name="Meinhardt L.W."/>
            <person name="Bailey B.A."/>
        </authorList>
    </citation>
    <scope>NUCLEOTIDE SEQUENCE [LARGE SCALE GENOMIC DNA]</scope>
    <source>
        <strain evidence="4">zdho120</strain>
    </source>
</reference>
<dbReference type="Proteomes" id="UP000198211">
    <property type="component" value="Unassembled WGS sequence"/>
</dbReference>
<evidence type="ECO:0000259" key="2">
    <source>
        <dbReference type="Pfam" id="PF05018"/>
    </source>
</evidence>
<feature type="region of interest" description="Disordered" evidence="1">
    <location>
        <begin position="696"/>
        <end position="721"/>
    </location>
</feature>
<dbReference type="STRING" id="4795.A0A225X4B6"/>
<evidence type="ECO:0000313" key="4">
    <source>
        <dbReference type="Proteomes" id="UP000198211"/>
    </source>
</evidence>
<dbReference type="EMBL" id="NBNE01000002">
    <property type="protein sequence ID" value="OWZ24796.1"/>
    <property type="molecule type" value="Genomic_DNA"/>
</dbReference>
<feature type="domain" description="CFA20" evidence="2">
    <location>
        <begin position="8"/>
        <end position="169"/>
    </location>
</feature>
<comment type="caution">
    <text evidence="3">The sequence shown here is derived from an EMBL/GenBank/DDBJ whole genome shotgun (WGS) entry which is preliminary data.</text>
</comment>
<dbReference type="Pfam" id="PF05018">
    <property type="entry name" value="CFA20_dom"/>
    <property type="match status" value="1"/>
</dbReference>